<organism evidence="1 2">
    <name type="scientific">Antrihabitans stalagmiti</name>
    <dbReference type="NCBI Taxonomy" id="2799499"/>
    <lineage>
        <taxon>Bacteria</taxon>
        <taxon>Bacillati</taxon>
        <taxon>Actinomycetota</taxon>
        <taxon>Actinomycetes</taxon>
        <taxon>Mycobacteriales</taxon>
        <taxon>Nocardiaceae</taxon>
        <taxon>Antrihabitans</taxon>
    </lineage>
</organism>
<comment type="caution">
    <text evidence="1">The sequence shown here is derived from an EMBL/GenBank/DDBJ whole genome shotgun (WGS) entry which is preliminary data.</text>
</comment>
<sequence length="107" mass="12319">MSVYRVTPAHDPSVQVEFEVPIKGRQNPIFFSVPKLQYLPTDKADEFEEWLKENKDGDAKSDRKMTLKLIEMLVPKHLDALSKLTSGELDDISNHWFEMSKVTVPES</sequence>
<accession>A0A934NWC6</accession>
<dbReference type="RefSeq" id="WP_199708479.1">
    <property type="nucleotide sequence ID" value="NZ_JAEMNV010000014.1"/>
</dbReference>
<proteinExistence type="predicted"/>
<name>A0A934NWC6_9NOCA</name>
<evidence type="ECO:0000313" key="1">
    <source>
        <dbReference type="EMBL" id="MBJ8342776.1"/>
    </source>
</evidence>
<reference evidence="1" key="1">
    <citation type="submission" date="2020-12" db="EMBL/GenBank/DDBJ databases">
        <title>Antrihabitans popcorni sp. nov. and Antrihabitans auranticaus sp. nov., isolated from a larva cave.</title>
        <authorList>
            <person name="Lee S.D."/>
            <person name="Kim I.S."/>
        </authorList>
    </citation>
    <scope>NUCLEOTIDE SEQUENCE</scope>
    <source>
        <strain evidence="1">YC3-6</strain>
    </source>
</reference>
<gene>
    <name evidence="1" type="ORF">JGU71_28190</name>
</gene>
<protein>
    <submittedName>
        <fullName evidence="1">Uncharacterized protein</fullName>
    </submittedName>
</protein>
<dbReference type="EMBL" id="JAEMNV010000014">
    <property type="protein sequence ID" value="MBJ8342776.1"/>
    <property type="molecule type" value="Genomic_DNA"/>
</dbReference>
<keyword evidence="2" id="KW-1185">Reference proteome</keyword>
<dbReference type="AlphaFoldDB" id="A0A934NWC6"/>
<evidence type="ECO:0000313" key="2">
    <source>
        <dbReference type="Proteomes" id="UP000655868"/>
    </source>
</evidence>
<dbReference type="Proteomes" id="UP000655868">
    <property type="component" value="Unassembled WGS sequence"/>
</dbReference>